<keyword evidence="6" id="KW-0479">Metal-binding</keyword>
<dbReference type="PANTHER" id="PTHR42752:SF1">
    <property type="entry name" value="IMIDAZOLONEPROPIONASE-RELATED"/>
    <property type="match status" value="1"/>
</dbReference>
<sequence length="372" mass="40075">MSATTSTFWKDTATLSLTLSSTPVECVSSQIEGRHYLEILAEGGGILSTVDHTRQASPTELLDSFLRRLRRMIRSGTTTVEVKSGYGLDAESEIKMLRVVEAARPLTPLTLSSTFCVHAVPRGVTAEQATEAAICDQLPRVRELVESGGASVDSLDVFCESGVFDVDQTHRILEAGRKAGFRLNFHAEELSCLGAAENLFIFLIVNNISVSLFELYLMKLIWKRRIVHGVYGCGQMGSSLGAEAVSHLEEVSQDGIQALARAGSVAVLLPGTVQALRLTVPPVRTMVSAGLAVALGSDFNPNCYCTSMPLTMYLACVLFRMTPEEALVAATLNAAASLGLSHVRGSIEVDKMADMLVLDCPTLVTPFIFLPF</sequence>
<proteinExistence type="inferred from homology"/>
<dbReference type="EMBL" id="CP092871">
    <property type="protein sequence ID" value="UYV72425.1"/>
    <property type="molecule type" value="Genomic_DNA"/>
</dbReference>
<name>A0ABY6KXZ6_9ARAC</name>
<dbReference type="InterPro" id="IPR032466">
    <property type="entry name" value="Metal_Hydrolase"/>
</dbReference>
<comment type="similarity">
    <text evidence="4">Belongs to the metallo-dependent hydrolases superfamily. HutI family.</text>
</comment>
<evidence type="ECO:0000256" key="7">
    <source>
        <dbReference type="ARBA" id="ARBA00022801"/>
    </source>
</evidence>
<comment type="cofactor">
    <cofactor evidence="2">
        <name>Fe(3+)</name>
        <dbReference type="ChEBI" id="CHEBI:29034"/>
    </cofactor>
</comment>
<dbReference type="SUPFAM" id="SSF51556">
    <property type="entry name" value="Metallo-dependent hydrolases"/>
    <property type="match status" value="1"/>
</dbReference>
<keyword evidence="10" id="KW-1185">Reference proteome</keyword>
<comment type="pathway">
    <text evidence="3">Amino-acid degradation; L-histidine degradation into L-glutamate; N-formimidoyl-L-glutamate from L-histidine: step 3/3.</text>
</comment>
<comment type="catalytic activity">
    <reaction evidence="1">
        <text>4-imidazolone-5-propanoate + H2O = N-formimidoyl-L-glutamate</text>
        <dbReference type="Rhea" id="RHEA:23660"/>
        <dbReference type="ChEBI" id="CHEBI:15377"/>
        <dbReference type="ChEBI" id="CHEBI:58928"/>
        <dbReference type="ChEBI" id="CHEBI:77893"/>
        <dbReference type="EC" id="3.5.2.7"/>
    </reaction>
</comment>
<accession>A0ABY6KXZ6</accession>
<dbReference type="InterPro" id="IPR005920">
    <property type="entry name" value="HutI"/>
</dbReference>
<evidence type="ECO:0000256" key="5">
    <source>
        <dbReference type="ARBA" id="ARBA00013406"/>
    </source>
</evidence>
<evidence type="ECO:0000313" key="10">
    <source>
        <dbReference type="Proteomes" id="UP001235939"/>
    </source>
</evidence>
<dbReference type="PANTHER" id="PTHR42752">
    <property type="entry name" value="IMIDAZOLONEPROPIONASE"/>
    <property type="match status" value="1"/>
</dbReference>
<dbReference type="InterPro" id="IPR006680">
    <property type="entry name" value="Amidohydro-rel"/>
</dbReference>
<feature type="domain" description="Amidohydrolase-related" evidence="8">
    <location>
        <begin position="58"/>
        <end position="366"/>
    </location>
</feature>
<organism evidence="9 10">
    <name type="scientific">Cordylochernes scorpioides</name>
    <dbReference type="NCBI Taxonomy" id="51811"/>
    <lineage>
        <taxon>Eukaryota</taxon>
        <taxon>Metazoa</taxon>
        <taxon>Ecdysozoa</taxon>
        <taxon>Arthropoda</taxon>
        <taxon>Chelicerata</taxon>
        <taxon>Arachnida</taxon>
        <taxon>Pseudoscorpiones</taxon>
        <taxon>Cheliferoidea</taxon>
        <taxon>Chernetidae</taxon>
        <taxon>Cordylochernes</taxon>
    </lineage>
</organism>
<evidence type="ECO:0000256" key="2">
    <source>
        <dbReference type="ARBA" id="ARBA00001965"/>
    </source>
</evidence>
<evidence type="ECO:0000256" key="1">
    <source>
        <dbReference type="ARBA" id="ARBA00000853"/>
    </source>
</evidence>
<dbReference type="Pfam" id="PF01979">
    <property type="entry name" value="Amidohydro_1"/>
    <property type="match status" value="1"/>
</dbReference>
<dbReference type="Gene3D" id="3.20.20.140">
    <property type="entry name" value="Metal-dependent hydrolases"/>
    <property type="match status" value="1"/>
</dbReference>
<dbReference type="Proteomes" id="UP001235939">
    <property type="component" value="Chromosome 09"/>
</dbReference>
<keyword evidence="7" id="KW-0378">Hydrolase</keyword>
<protein>
    <recommendedName>
        <fullName evidence="5">Probable imidazolonepropionase</fullName>
    </recommendedName>
</protein>
<evidence type="ECO:0000256" key="4">
    <source>
        <dbReference type="ARBA" id="ARBA00008002"/>
    </source>
</evidence>
<evidence type="ECO:0000313" key="9">
    <source>
        <dbReference type="EMBL" id="UYV72425.1"/>
    </source>
</evidence>
<gene>
    <name evidence="9" type="ORF">LAZ67_9003092</name>
</gene>
<evidence type="ECO:0000259" key="8">
    <source>
        <dbReference type="Pfam" id="PF01979"/>
    </source>
</evidence>
<evidence type="ECO:0000256" key="3">
    <source>
        <dbReference type="ARBA" id="ARBA00004758"/>
    </source>
</evidence>
<evidence type="ECO:0000256" key="6">
    <source>
        <dbReference type="ARBA" id="ARBA00022723"/>
    </source>
</evidence>
<reference evidence="9 10" key="1">
    <citation type="submission" date="2022-01" db="EMBL/GenBank/DDBJ databases">
        <title>A chromosomal length assembly of Cordylochernes scorpioides.</title>
        <authorList>
            <person name="Zeh D."/>
            <person name="Zeh J."/>
        </authorList>
    </citation>
    <scope>NUCLEOTIDE SEQUENCE [LARGE SCALE GENOMIC DNA]</scope>
    <source>
        <strain evidence="9">IN4F17</strain>
        <tissue evidence="9">Whole Body</tissue>
    </source>
</reference>